<keyword evidence="5 7" id="KW-0460">Magnesium</keyword>
<comment type="subunit">
    <text evidence="7">Homodimer.</text>
</comment>
<dbReference type="InterPro" id="IPR020922">
    <property type="entry name" value="dITP/XTP_pyrophosphatase"/>
</dbReference>
<evidence type="ECO:0000313" key="10">
    <source>
        <dbReference type="Proteomes" id="UP001355206"/>
    </source>
</evidence>
<keyword evidence="10" id="KW-1185">Reference proteome</keyword>
<evidence type="ECO:0000256" key="5">
    <source>
        <dbReference type="ARBA" id="ARBA00022842"/>
    </source>
</evidence>
<accession>A0ABU7TL03</accession>
<feature type="binding site" evidence="7">
    <location>
        <position position="74"/>
    </location>
    <ligand>
        <name>Mg(2+)</name>
        <dbReference type="ChEBI" id="CHEBI:18420"/>
    </ligand>
</feature>
<dbReference type="EC" id="3.6.1.66" evidence="7"/>
<evidence type="ECO:0000256" key="1">
    <source>
        <dbReference type="ARBA" id="ARBA00008023"/>
    </source>
</evidence>
<comment type="caution">
    <text evidence="9">The sequence shown here is derived from an EMBL/GenBank/DDBJ whole genome shotgun (WGS) entry which is preliminary data.</text>
</comment>
<feature type="binding site" evidence="7">
    <location>
        <position position="179"/>
    </location>
    <ligand>
        <name>substrate</name>
    </ligand>
</feature>
<comment type="function">
    <text evidence="7">Pyrophosphatase that catalyzes the hydrolysis of nucleoside triphosphates to their monophosphate derivatives, with a high preference for the non-canonical purine nucleotides XTP (xanthosine triphosphate), dITP (deoxyinosine triphosphate) and ITP. Seems to function as a house-cleaning enzyme that removes non-canonical purine nucleotides from the nucleotide pool, thus preventing their incorporation into DNA/RNA and avoiding chromosomal lesions.</text>
</comment>
<dbReference type="RefSeq" id="WP_331301238.1">
    <property type="nucleotide sequence ID" value="NZ_MLCA01000001.1"/>
</dbReference>
<keyword evidence="3 7" id="KW-0547">Nucleotide-binding</keyword>
<dbReference type="PANTHER" id="PTHR11067:SF9">
    <property type="entry name" value="INOSINE TRIPHOSPHATE PYROPHOSPHATASE"/>
    <property type="match status" value="1"/>
</dbReference>
<feature type="binding site" evidence="7">
    <location>
        <begin position="192"/>
        <end position="193"/>
    </location>
    <ligand>
        <name>substrate</name>
    </ligand>
</feature>
<feature type="binding site" evidence="7">
    <location>
        <begin position="156"/>
        <end position="159"/>
    </location>
    <ligand>
        <name>substrate</name>
    </ligand>
</feature>
<dbReference type="PANTHER" id="PTHR11067">
    <property type="entry name" value="INOSINE TRIPHOSPHATE PYROPHOSPHATASE/HAM1 PROTEIN"/>
    <property type="match status" value="1"/>
</dbReference>
<comment type="catalytic activity">
    <reaction evidence="7">
        <text>XTP + H2O = XMP + diphosphate + H(+)</text>
        <dbReference type="Rhea" id="RHEA:28610"/>
        <dbReference type="ChEBI" id="CHEBI:15377"/>
        <dbReference type="ChEBI" id="CHEBI:15378"/>
        <dbReference type="ChEBI" id="CHEBI:33019"/>
        <dbReference type="ChEBI" id="CHEBI:57464"/>
        <dbReference type="ChEBI" id="CHEBI:61314"/>
        <dbReference type="EC" id="3.6.1.66"/>
    </reaction>
</comment>
<feature type="binding site" evidence="7">
    <location>
        <position position="45"/>
    </location>
    <ligand>
        <name>Mg(2+)</name>
        <dbReference type="ChEBI" id="CHEBI:18420"/>
    </ligand>
</feature>
<dbReference type="CDD" id="cd00515">
    <property type="entry name" value="HAM1"/>
    <property type="match status" value="1"/>
</dbReference>
<evidence type="ECO:0000256" key="6">
    <source>
        <dbReference type="ARBA" id="ARBA00023080"/>
    </source>
</evidence>
<dbReference type="Gene3D" id="3.90.950.10">
    <property type="match status" value="1"/>
</dbReference>
<dbReference type="Proteomes" id="UP001355206">
    <property type="component" value="Unassembled WGS sequence"/>
</dbReference>
<evidence type="ECO:0000313" key="9">
    <source>
        <dbReference type="EMBL" id="MEE7490189.1"/>
    </source>
</evidence>
<keyword evidence="4 7" id="KW-0378">Hydrolase</keyword>
<evidence type="ECO:0000256" key="3">
    <source>
        <dbReference type="ARBA" id="ARBA00022741"/>
    </source>
</evidence>
<dbReference type="InterPro" id="IPR029001">
    <property type="entry name" value="ITPase-like_fam"/>
</dbReference>
<reference evidence="9 10" key="1">
    <citation type="journal article" date="2012" name="Genet. Mol. Biol.">
        <title>Analysis of 16S rRNA and mxaF genes revealing insights into Methylobacterium niche-specific plant association.</title>
        <authorList>
            <person name="Dourado M.N."/>
            <person name="Andreote F.D."/>
            <person name="Dini-Andreote F."/>
            <person name="Conti R."/>
            <person name="Araujo J.M."/>
            <person name="Araujo W.L."/>
        </authorList>
    </citation>
    <scope>NUCLEOTIDE SEQUENCE [LARGE SCALE GENOMIC DNA]</scope>
    <source>
        <strain evidence="9 10">TC3-10</strain>
    </source>
</reference>
<comment type="similarity">
    <text evidence="1 7 8">Belongs to the HAM1 NTPase family.</text>
</comment>
<comment type="catalytic activity">
    <reaction evidence="7">
        <text>ITP + H2O = IMP + diphosphate + H(+)</text>
        <dbReference type="Rhea" id="RHEA:29399"/>
        <dbReference type="ChEBI" id="CHEBI:15377"/>
        <dbReference type="ChEBI" id="CHEBI:15378"/>
        <dbReference type="ChEBI" id="CHEBI:33019"/>
        <dbReference type="ChEBI" id="CHEBI:58053"/>
        <dbReference type="ChEBI" id="CHEBI:61402"/>
        <dbReference type="EC" id="3.6.1.66"/>
    </reaction>
</comment>
<feature type="binding site" evidence="7">
    <location>
        <position position="75"/>
    </location>
    <ligand>
        <name>substrate</name>
    </ligand>
</feature>
<proteinExistence type="inferred from homology"/>
<name>A0ABU7TL03_9HYPH</name>
<evidence type="ECO:0000256" key="7">
    <source>
        <dbReference type="HAMAP-Rule" id="MF_01405"/>
    </source>
</evidence>
<evidence type="ECO:0000256" key="8">
    <source>
        <dbReference type="RuleBase" id="RU003781"/>
    </source>
</evidence>
<dbReference type="NCBIfam" id="TIGR00042">
    <property type="entry name" value="RdgB/HAM1 family non-canonical purine NTP pyrophosphatase"/>
    <property type="match status" value="1"/>
</dbReference>
<dbReference type="HAMAP" id="MF_01405">
    <property type="entry name" value="Non_canon_purine_NTPase"/>
    <property type="match status" value="1"/>
</dbReference>
<feature type="active site" description="Proton acceptor" evidence="7">
    <location>
        <position position="74"/>
    </location>
</feature>
<evidence type="ECO:0000256" key="4">
    <source>
        <dbReference type="ARBA" id="ARBA00022801"/>
    </source>
</evidence>
<sequence length="209" mass="22121">MSRRLTGKVVIATHNAGKLAEMRDLLAPFGIEAVSAGELGLPEPEETGTMFAENAAIKARAAADATGLPAFADDSGLCVDALDGAPGIFSARWAGPNKDFTGAMARIFAELDRRGAAERRAHFVSALVLAWPDGHTELFEGRVFGELVAAKGSAGFGYDPIFRPAGHARTFGEMSAEEKHGVDWQKGRGLSHRARAFVELSRACLAPEA</sequence>
<comment type="catalytic activity">
    <reaction evidence="7">
        <text>dITP + H2O = dIMP + diphosphate + H(+)</text>
        <dbReference type="Rhea" id="RHEA:28342"/>
        <dbReference type="ChEBI" id="CHEBI:15377"/>
        <dbReference type="ChEBI" id="CHEBI:15378"/>
        <dbReference type="ChEBI" id="CHEBI:33019"/>
        <dbReference type="ChEBI" id="CHEBI:61194"/>
        <dbReference type="ChEBI" id="CHEBI:61382"/>
        <dbReference type="EC" id="3.6.1.66"/>
    </reaction>
</comment>
<dbReference type="SUPFAM" id="SSF52972">
    <property type="entry name" value="ITPase-like"/>
    <property type="match status" value="1"/>
</dbReference>
<protein>
    <recommendedName>
        <fullName evidence="7">dITP/XTP pyrophosphatase</fullName>
        <ecNumber evidence="7">3.6.1.66</ecNumber>
    </recommendedName>
    <alternativeName>
        <fullName evidence="7">Non-canonical purine NTP pyrophosphatase</fullName>
    </alternativeName>
    <alternativeName>
        <fullName evidence="7">Non-standard purine NTP pyrophosphatase</fullName>
    </alternativeName>
    <alternativeName>
        <fullName evidence="7">Nucleoside-triphosphate diphosphatase</fullName>
    </alternativeName>
    <alternativeName>
        <fullName evidence="7">Nucleoside-triphosphate pyrophosphatase</fullName>
        <shortName evidence="7">NTPase</shortName>
    </alternativeName>
</protein>
<comment type="cofactor">
    <cofactor evidence="7">
        <name>Mg(2+)</name>
        <dbReference type="ChEBI" id="CHEBI:18420"/>
    </cofactor>
    <text evidence="7">Binds 1 Mg(2+) ion per subunit.</text>
</comment>
<keyword evidence="2 7" id="KW-0479">Metal-binding</keyword>
<feature type="binding site" evidence="7">
    <location>
        <begin position="13"/>
        <end position="18"/>
    </location>
    <ligand>
        <name>substrate</name>
    </ligand>
</feature>
<organism evidence="9 10">
    <name type="scientific">Methylobacterium oryzae</name>
    <dbReference type="NCBI Taxonomy" id="334852"/>
    <lineage>
        <taxon>Bacteria</taxon>
        <taxon>Pseudomonadati</taxon>
        <taxon>Pseudomonadota</taxon>
        <taxon>Alphaproteobacteria</taxon>
        <taxon>Hyphomicrobiales</taxon>
        <taxon>Methylobacteriaceae</taxon>
        <taxon>Methylobacterium</taxon>
    </lineage>
</organism>
<keyword evidence="6 7" id="KW-0546">Nucleotide metabolism</keyword>
<evidence type="ECO:0000256" key="2">
    <source>
        <dbReference type="ARBA" id="ARBA00022723"/>
    </source>
</evidence>
<dbReference type="EMBL" id="MLCA01000001">
    <property type="protein sequence ID" value="MEE7490189.1"/>
    <property type="molecule type" value="Genomic_DNA"/>
</dbReference>
<dbReference type="InterPro" id="IPR002637">
    <property type="entry name" value="RdgB/HAM1"/>
</dbReference>
<gene>
    <name evidence="9" type="primary">rdgB</name>
    <name evidence="9" type="ORF">MOTC310_06705</name>
</gene>
<dbReference type="Pfam" id="PF01725">
    <property type="entry name" value="Ham1p_like"/>
    <property type="match status" value="1"/>
</dbReference>